<evidence type="ECO:0000256" key="7">
    <source>
        <dbReference type="ARBA" id="ARBA00023180"/>
    </source>
</evidence>
<feature type="domain" description="VWFA" evidence="9">
    <location>
        <begin position="253"/>
        <end position="436"/>
    </location>
</feature>
<dbReference type="GO" id="GO:0005576">
    <property type="term" value="C:extracellular region"/>
    <property type="evidence" value="ECO:0007669"/>
    <property type="project" value="UniProtKB-SubCell"/>
</dbReference>
<evidence type="ECO:0000256" key="5">
    <source>
        <dbReference type="ARBA" id="ARBA00022729"/>
    </source>
</evidence>
<sequence length="594" mass="66790">MPVCIQKTLGPVDNGVDIYSFHIKSMVQSRYAMTVITSRVANLANESQELNFHVEIPKNAFISKFSMTIDGKIYDGVVKEKAEAQQQYDQAVQRGQSAGLVSAVGRTLEEFKTSVTVAAHSKVTFELTYEELLKRRLGQYELLIKAKPTQAVKDFKIRERQGIRFLDTRGKLVSNELAKVTRISQSDDEATVQFAPTKQQQEQCPGCETNGLDGDLLIVYDVNRPKSKGDFQVLKGYFVHYFAPTDLPRIPKNVVFIIDQSGSMHGIKIKQTREALLKILGDISEEDHFGLISFDDAIYKWKPNLVPATPGNLEAARAFVRKIVDRGGKNYINNAVLEGVRMLNNLAESQNTKDSISILILLTDGDPTSGVTNLDSIQANVKEAIGKRYSLYCLGFGFDVNYEFLEKMALQNLGVARRIYPDSDADLQLQGFYEEVATPLLLDVQLSYTGVSNLTQSNFTLLQCNKVHLVLIVDVFSAVVTCRLCLQKNNEVTYQDMSVKEENLLDIYIFEMYIQRLWAYLTVKQLLEKEYVYCSEKQALRKQALDLSVKYSFVTPLTSMVVTKPEGEDSQVLHKPKEGKPEHRGKFGAATLST</sequence>
<dbReference type="Gene3D" id="3.40.50.410">
    <property type="entry name" value="von Willebrand factor, type A domain"/>
    <property type="match status" value="1"/>
</dbReference>
<proteinExistence type="inferred from homology"/>
<evidence type="ECO:0000256" key="2">
    <source>
        <dbReference type="ARBA" id="ARBA00010158"/>
    </source>
</evidence>
<feature type="region of interest" description="Disordered" evidence="8">
    <location>
        <begin position="565"/>
        <end position="594"/>
    </location>
</feature>
<accession>A0A3B3RKY0</accession>
<dbReference type="SMART" id="SM00327">
    <property type="entry name" value="VWA"/>
    <property type="match status" value="1"/>
</dbReference>
<evidence type="ECO:0000256" key="1">
    <source>
        <dbReference type="ARBA" id="ARBA00004613"/>
    </source>
</evidence>
<dbReference type="InterPro" id="IPR002035">
    <property type="entry name" value="VWF_A"/>
</dbReference>
<dbReference type="FunFam" id="3.40.50.410:FF:000013">
    <property type="entry name" value="inter-alpha-trypsin inhibitor heavy chain H2"/>
    <property type="match status" value="1"/>
</dbReference>
<dbReference type="PROSITE" id="PS51468">
    <property type="entry name" value="VIT"/>
    <property type="match status" value="1"/>
</dbReference>
<keyword evidence="6" id="KW-0722">Serine protease inhibitor</keyword>
<dbReference type="InterPro" id="IPR013694">
    <property type="entry name" value="VIT"/>
</dbReference>
<evidence type="ECO:0000313" key="11">
    <source>
        <dbReference type="Ensembl" id="ENSPKIP00000019119.1"/>
    </source>
</evidence>
<organism evidence="11 12">
    <name type="scientific">Paramormyrops kingsleyae</name>
    <dbReference type="NCBI Taxonomy" id="1676925"/>
    <lineage>
        <taxon>Eukaryota</taxon>
        <taxon>Metazoa</taxon>
        <taxon>Chordata</taxon>
        <taxon>Craniata</taxon>
        <taxon>Vertebrata</taxon>
        <taxon>Euteleostomi</taxon>
        <taxon>Actinopterygii</taxon>
        <taxon>Neopterygii</taxon>
        <taxon>Teleostei</taxon>
        <taxon>Osteoglossocephala</taxon>
        <taxon>Osteoglossomorpha</taxon>
        <taxon>Osteoglossiformes</taxon>
        <taxon>Mormyridae</taxon>
        <taxon>Paramormyrops</taxon>
    </lineage>
</organism>
<dbReference type="Proteomes" id="UP000261540">
    <property type="component" value="Unplaced"/>
</dbReference>
<evidence type="ECO:0000256" key="4">
    <source>
        <dbReference type="ARBA" id="ARBA00022690"/>
    </source>
</evidence>
<evidence type="ECO:0000256" key="3">
    <source>
        <dbReference type="ARBA" id="ARBA00022525"/>
    </source>
</evidence>
<dbReference type="PANTHER" id="PTHR10338:SF119">
    <property type="entry name" value="INTER-ALPHA-TRYPSIN INHIBITOR HEAVY CHAIN H4"/>
    <property type="match status" value="1"/>
</dbReference>
<keyword evidence="3" id="KW-0964">Secreted</keyword>
<evidence type="ECO:0000256" key="6">
    <source>
        <dbReference type="ARBA" id="ARBA00022900"/>
    </source>
</evidence>
<dbReference type="InterPro" id="IPR050934">
    <property type="entry name" value="ITIH"/>
</dbReference>
<reference evidence="11" key="1">
    <citation type="submission" date="2025-08" db="UniProtKB">
        <authorList>
            <consortium name="Ensembl"/>
        </authorList>
    </citation>
    <scope>IDENTIFICATION</scope>
</reference>
<dbReference type="AlphaFoldDB" id="A0A3B3RKY0"/>
<keyword evidence="7" id="KW-0325">Glycoprotein</keyword>
<dbReference type="GO" id="GO:0004867">
    <property type="term" value="F:serine-type endopeptidase inhibitor activity"/>
    <property type="evidence" value="ECO:0007669"/>
    <property type="project" value="UniProtKB-KW"/>
</dbReference>
<keyword evidence="12" id="KW-1185">Reference proteome</keyword>
<dbReference type="PROSITE" id="PS50234">
    <property type="entry name" value="VWFA"/>
    <property type="match status" value="1"/>
</dbReference>
<dbReference type="SMART" id="SM00609">
    <property type="entry name" value="VIT"/>
    <property type="match status" value="1"/>
</dbReference>
<protein>
    <submittedName>
        <fullName evidence="11">Inter-alpha-trypsin inhibitor heavy chain 3b, tandem duplicate 1</fullName>
    </submittedName>
</protein>
<comment type="subcellular location">
    <subcellularLocation>
        <location evidence="1">Secreted</location>
    </subcellularLocation>
</comment>
<comment type="similarity">
    <text evidence="2">Belongs to the ITIH family.</text>
</comment>
<feature type="compositionally biased region" description="Basic and acidic residues" evidence="8">
    <location>
        <begin position="565"/>
        <end position="585"/>
    </location>
</feature>
<reference evidence="11" key="2">
    <citation type="submission" date="2025-09" db="UniProtKB">
        <authorList>
            <consortium name="Ensembl"/>
        </authorList>
    </citation>
    <scope>IDENTIFICATION</scope>
</reference>
<dbReference type="Pfam" id="PF00092">
    <property type="entry name" value="VWA"/>
    <property type="match status" value="1"/>
</dbReference>
<feature type="domain" description="VIT" evidence="10">
    <location>
        <begin position="2"/>
        <end position="131"/>
    </location>
</feature>
<dbReference type="PANTHER" id="PTHR10338">
    <property type="entry name" value="INTER-ALPHA-TRYPSIN INHIBITOR HEAVY CHAIN FAMILY MEMBER"/>
    <property type="match status" value="1"/>
</dbReference>
<dbReference type="Ensembl" id="ENSPKIT00000035962.1">
    <property type="protein sequence ID" value="ENSPKIP00000019119.1"/>
    <property type="gene ID" value="ENSPKIG00000004375.1"/>
</dbReference>
<evidence type="ECO:0000256" key="8">
    <source>
        <dbReference type="SAM" id="MobiDB-lite"/>
    </source>
</evidence>
<keyword evidence="4" id="KW-0646">Protease inhibitor</keyword>
<dbReference type="GeneTree" id="ENSGT00940000154554"/>
<evidence type="ECO:0000259" key="10">
    <source>
        <dbReference type="PROSITE" id="PS51468"/>
    </source>
</evidence>
<dbReference type="Pfam" id="PF08487">
    <property type="entry name" value="VIT"/>
    <property type="match status" value="1"/>
</dbReference>
<name>A0A3B3RKY0_9TELE</name>
<evidence type="ECO:0000259" key="9">
    <source>
        <dbReference type="PROSITE" id="PS50234"/>
    </source>
</evidence>
<evidence type="ECO:0000313" key="12">
    <source>
        <dbReference type="Proteomes" id="UP000261540"/>
    </source>
</evidence>
<dbReference type="SUPFAM" id="SSF53300">
    <property type="entry name" value="vWA-like"/>
    <property type="match status" value="1"/>
</dbReference>
<keyword evidence="5" id="KW-0732">Signal</keyword>
<dbReference type="InterPro" id="IPR036465">
    <property type="entry name" value="vWFA_dom_sf"/>
</dbReference>